<dbReference type="InterPro" id="IPR011527">
    <property type="entry name" value="ABC1_TM_dom"/>
</dbReference>
<evidence type="ECO:0000256" key="5">
    <source>
        <dbReference type="ARBA" id="ARBA00022741"/>
    </source>
</evidence>
<keyword evidence="8 9" id="KW-0472">Membrane</keyword>
<dbReference type="RefSeq" id="WP_112331295.1">
    <property type="nucleotide sequence ID" value="NZ_QLYR01000001.1"/>
</dbReference>
<dbReference type="GO" id="GO:0005524">
    <property type="term" value="F:ATP binding"/>
    <property type="evidence" value="ECO:0007669"/>
    <property type="project" value="UniProtKB-KW"/>
</dbReference>
<feature type="transmembrane region" description="Helical" evidence="9">
    <location>
        <begin position="282"/>
        <end position="303"/>
    </location>
</feature>
<feature type="transmembrane region" description="Helical" evidence="9">
    <location>
        <begin position="129"/>
        <end position="150"/>
    </location>
</feature>
<keyword evidence="13" id="KW-1185">Reference proteome</keyword>
<keyword evidence="6 12" id="KW-0067">ATP-binding</keyword>
<dbReference type="Proteomes" id="UP000249377">
    <property type="component" value="Unassembled WGS sequence"/>
</dbReference>
<accession>A0A328UFF9</accession>
<dbReference type="SMART" id="SM00382">
    <property type="entry name" value="AAA"/>
    <property type="match status" value="1"/>
</dbReference>
<dbReference type="EMBL" id="QLYR01000001">
    <property type="protein sequence ID" value="RAQ30099.1"/>
    <property type="molecule type" value="Genomic_DNA"/>
</dbReference>
<dbReference type="GO" id="GO:0005886">
    <property type="term" value="C:plasma membrane"/>
    <property type="evidence" value="ECO:0007669"/>
    <property type="project" value="UniProtKB-SubCell"/>
</dbReference>
<dbReference type="GO" id="GO:0016887">
    <property type="term" value="F:ATP hydrolysis activity"/>
    <property type="evidence" value="ECO:0007669"/>
    <property type="project" value="InterPro"/>
</dbReference>
<dbReference type="InterPro" id="IPR017871">
    <property type="entry name" value="ABC_transporter-like_CS"/>
</dbReference>
<keyword evidence="3" id="KW-1003">Cell membrane</keyword>
<evidence type="ECO:0000256" key="8">
    <source>
        <dbReference type="ARBA" id="ARBA00023136"/>
    </source>
</evidence>
<evidence type="ECO:0000313" key="13">
    <source>
        <dbReference type="Proteomes" id="UP000249377"/>
    </source>
</evidence>
<evidence type="ECO:0000259" key="11">
    <source>
        <dbReference type="PROSITE" id="PS50929"/>
    </source>
</evidence>
<feature type="domain" description="ABC transmembrane type-1" evidence="11">
    <location>
        <begin position="16"/>
        <end position="298"/>
    </location>
</feature>
<evidence type="ECO:0000256" key="9">
    <source>
        <dbReference type="SAM" id="Phobius"/>
    </source>
</evidence>
<dbReference type="SUPFAM" id="SSF52540">
    <property type="entry name" value="P-loop containing nucleoside triphosphate hydrolases"/>
    <property type="match status" value="1"/>
</dbReference>
<protein>
    <submittedName>
        <fullName evidence="12">ABC transporter ATP-binding protein</fullName>
    </submittedName>
</protein>
<organism evidence="12 13">
    <name type="scientific">Hydrogeniiclostridium mannosilyticum</name>
    <dbReference type="NCBI Taxonomy" id="2764322"/>
    <lineage>
        <taxon>Bacteria</taxon>
        <taxon>Bacillati</taxon>
        <taxon>Bacillota</taxon>
        <taxon>Clostridia</taxon>
        <taxon>Eubacteriales</taxon>
        <taxon>Acutalibacteraceae</taxon>
        <taxon>Hydrogeniiclostridium</taxon>
    </lineage>
</organism>
<dbReference type="CDD" id="cd18548">
    <property type="entry name" value="ABC_6TM_Tm287_like"/>
    <property type="match status" value="1"/>
</dbReference>
<keyword evidence="5" id="KW-0547">Nucleotide-binding</keyword>
<dbReference type="InterPro" id="IPR039421">
    <property type="entry name" value="Type_1_exporter"/>
</dbReference>
<evidence type="ECO:0000256" key="7">
    <source>
        <dbReference type="ARBA" id="ARBA00022989"/>
    </source>
</evidence>
<feature type="transmembrane region" description="Helical" evidence="9">
    <location>
        <begin position="156"/>
        <end position="177"/>
    </location>
</feature>
<keyword evidence="7 9" id="KW-1133">Transmembrane helix</keyword>
<evidence type="ECO:0000256" key="2">
    <source>
        <dbReference type="ARBA" id="ARBA00022448"/>
    </source>
</evidence>
<proteinExistence type="predicted"/>
<evidence type="ECO:0000259" key="10">
    <source>
        <dbReference type="PROSITE" id="PS50893"/>
    </source>
</evidence>
<dbReference type="FunFam" id="3.40.50.300:FF:000221">
    <property type="entry name" value="Multidrug ABC transporter ATP-binding protein"/>
    <property type="match status" value="1"/>
</dbReference>
<evidence type="ECO:0000313" key="12">
    <source>
        <dbReference type="EMBL" id="RAQ30099.1"/>
    </source>
</evidence>
<dbReference type="PANTHER" id="PTHR43394:SF1">
    <property type="entry name" value="ATP-BINDING CASSETTE SUB-FAMILY B MEMBER 10, MITOCHONDRIAL"/>
    <property type="match status" value="1"/>
</dbReference>
<comment type="subcellular location">
    <subcellularLocation>
        <location evidence="1">Cell membrane</location>
        <topology evidence="1">Multi-pass membrane protein</topology>
    </subcellularLocation>
</comment>
<dbReference type="Pfam" id="PF00664">
    <property type="entry name" value="ABC_membrane"/>
    <property type="match status" value="1"/>
</dbReference>
<dbReference type="SUPFAM" id="SSF90123">
    <property type="entry name" value="ABC transporter transmembrane region"/>
    <property type="match status" value="1"/>
</dbReference>
<dbReference type="Gene3D" id="1.20.1560.10">
    <property type="entry name" value="ABC transporter type 1, transmembrane domain"/>
    <property type="match status" value="1"/>
</dbReference>
<dbReference type="InterPro" id="IPR036640">
    <property type="entry name" value="ABC1_TM_sf"/>
</dbReference>
<feature type="domain" description="ABC transporter" evidence="10">
    <location>
        <begin position="332"/>
        <end position="567"/>
    </location>
</feature>
<dbReference type="AlphaFoldDB" id="A0A328UFF9"/>
<evidence type="ECO:0000256" key="3">
    <source>
        <dbReference type="ARBA" id="ARBA00022475"/>
    </source>
</evidence>
<keyword evidence="2" id="KW-0813">Transport</keyword>
<dbReference type="PROSITE" id="PS00211">
    <property type="entry name" value="ABC_TRANSPORTER_1"/>
    <property type="match status" value="1"/>
</dbReference>
<evidence type="ECO:0000256" key="6">
    <source>
        <dbReference type="ARBA" id="ARBA00022840"/>
    </source>
</evidence>
<reference evidence="12 13" key="1">
    <citation type="submission" date="2018-06" db="EMBL/GenBank/DDBJ databases">
        <title>Noncontiguous genome sequence of Ruminococcaceae bacterium ASD2818.</title>
        <authorList>
            <person name="Chaplin A.V."/>
            <person name="Sokolova S.R."/>
            <person name="Kochetkova T.O."/>
            <person name="Goltsov A.Y."/>
            <person name="Trofimov D.Y."/>
            <person name="Efimov B.A."/>
        </authorList>
    </citation>
    <scope>NUCLEOTIDE SEQUENCE [LARGE SCALE GENOMIC DNA]</scope>
    <source>
        <strain evidence="12 13">ASD2818</strain>
    </source>
</reference>
<dbReference type="PROSITE" id="PS50893">
    <property type="entry name" value="ABC_TRANSPORTER_2"/>
    <property type="match status" value="1"/>
</dbReference>
<comment type="caution">
    <text evidence="12">The sequence shown here is derived from an EMBL/GenBank/DDBJ whole genome shotgun (WGS) entry which is preliminary data.</text>
</comment>
<dbReference type="PROSITE" id="PS50929">
    <property type="entry name" value="ABC_TM1F"/>
    <property type="match status" value="1"/>
</dbReference>
<name>A0A328UFF9_9FIRM</name>
<feature type="transmembrane region" description="Helical" evidence="9">
    <location>
        <begin position="238"/>
        <end position="262"/>
    </location>
</feature>
<sequence>MRAIFSRVKLKGKQIWLLSVLVLFAAVAEMMLPSLLAQMINSGVADSSRSTIFILAAVMAGVTVLACVVNFWSVKIASRISTDFSATLRGQVFEKVQSFSAAELDKFGTASLVTRSTSDITNVQNFLTLLLRIGILAPMMAVAGLIFSAATGGQVSSVLTVAIPVLLVGCGIVILFASRYSVKLRKKLDRLNQLFLESLEGVRVIRAFNKQQAESRRFGEANTDYAATAMLSGRITSLLLPVINVIFGVTTAAVLGLGAYYVETGAMEVGSLVANSQYISMVLMSVMMLALVIMMFPTAYACAGRIAEVLETETTIRDGSFSLQERPLRSTVEFRHVTFAYPGAPEPILKDISFEAHPGEITAIIGGTGRGKSSILKLIPRLYDPLFGEVLIDGVNAKEYAVDDLRSLIGYVPQKNVLFSGDIASNLNFGKEDGTQQDWQAAAKVACAEEFILKKENGYHDRIAQGGTNLSGGQRQRMAIARAIMKQPEIYVFDDSFSALDMKTDQTLRKNLKAAMGDATIIMVAQRVSTILDADRILVVDDGMIVGQGTHQELLKNCPLYREIAEIQLGKEAV</sequence>
<dbReference type="Gene3D" id="3.40.50.300">
    <property type="entry name" value="P-loop containing nucleotide triphosphate hydrolases"/>
    <property type="match status" value="1"/>
</dbReference>
<dbReference type="InterPro" id="IPR027417">
    <property type="entry name" value="P-loop_NTPase"/>
</dbReference>
<feature type="transmembrane region" description="Helical" evidence="9">
    <location>
        <begin position="53"/>
        <end position="72"/>
    </location>
</feature>
<keyword evidence="4 9" id="KW-0812">Transmembrane</keyword>
<dbReference type="InterPro" id="IPR003439">
    <property type="entry name" value="ABC_transporter-like_ATP-bd"/>
</dbReference>
<evidence type="ECO:0000256" key="1">
    <source>
        <dbReference type="ARBA" id="ARBA00004651"/>
    </source>
</evidence>
<evidence type="ECO:0000256" key="4">
    <source>
        <dbReference type="ARBA" id="ARBA00022692"/>
    </source>
</evidence>
<dbReference type="PANTHER" id="PTHR43394">
    <property type="entry name" value="ATP-DEPENDENT PERMEASE MDL1, MITOCHONDRIAL"/>
    <property type="match status" value="1"/>
</dbReference>
<dbReference type="InterPro" id="IPR003593">
    <property type="entry name" value="AAA+_ATPase"/>
</dbReference>
<gene>
    <name evidence="12" type="ORF">DPQ25_00900</name>
</gene>
<dbReference type="Pfam" id="PF00005">
    <property type="entry name" value="ABC_tran"/>
    <property type="match status" value="1"/>
</dbReference>
<dbReference type="GO" id="GO:0015421">
    <property type="term" value="F:ABC-type oligopeptide transporter activity"/>
    <property type="evidence" value="ECO:0007669"/>
    <property type="project" value="TreeGrafter"/>
</dbReference>